<protein>
    <recommendedName>
        <fullName evidence="5">OmpA-like domain-containing protein</fullName>
    </recommendedName>
</protein>
<keyword evidence="2 4" id="KW-0472">Membrane</keyword>
<dbReference type="PANTHER" id="PTHR30329">
    <property type="entry name" value="STATOR ELEMENT OF FLAGELLAR MOTOR COMPLEX"/>
    <property type="match status" value="1"/>
</dbReference>
<sequence length="152" mass="16994">MEKGGKVVWEDRGQLVFTLPNQQGGTTWCRVTANSGLGQQYLNIVGGKPFRKSFAFGPAQMEEALDTDGRVRLYGILFDFDKATLVPESLKQLGYMIILLKENPDLNLEVQGHTDNKGSDNHNLELFQRRAETVVVFMGLFGVDSNRFIPKG</sequence>
<evidence type="ECO:0000259" key="5">
    <source>
        <dbReference type="PROSITE" id="PS51123"/>
    </source>
</evidence>
<dbReference type="CDD" id="cd07185">
    <property type="entry name" value="OmpA_C-like"/>
    <property type="match status" value="1"/>
</dbReference>
<dbReference type="AlphaFoldDB" id="A0A0D2GJV9"/>
<dbReference type="STRING" id="1429043.X474_05530"/>
<dbReference type="PROSITE" id="PS51123">
    <property type="entry name" value="OMPA_2"/>
    <property type="match status" value="1"/>
</dbReference>
<proteinExistence type="predicted"/>
<dbReference type="PRINTS" id="PR01021">
    <property type="entry name" value="OMPADOMAIN"/>
</dbReference>
<reference evidence="6 7" key="1">
    <citation type="submission" date="2013-11" db="EMBL/GenBank/DDBJ databases">
        <title>Metagenomic analysis of a methanogenic consortium involved in long chain n-alkane degradation.</title>
        <authorList>
            <person name="Davidova I.A."/>
            <person name="Callaghan A.V."/>
            <person name="Wawrik B."/>
            <person name="Pruitt S."/>
            <person name="Marks C."/>
            <person name="Duncan K.E."/>
            <person name="Suflita J.M."/>
        </authorList>
    </citation>
    <scope>NUCLEOTIDE SEQUENCE [LARGE SCALE GENOMIC DNA]</scope>
    <source>
        <strain evidence="6 7">SPR</strain>
    </source>
</reference>
<dbReference type="InterPro" id="IPR006664">
    <property type="entry name" value="OMP_bac"/>
</dbReference>
<comment type="subcellular location">
    <subcellularLocation>
        <location evidence="1">Cell outer membrane</location>
    </subcellularLocation>
</comment>
<dbReference type="Proteomes" id="UP000032233">
    <property type="component" value="Unassembled WGS sequence"/>
</dbReference>
<dbReference type="InterPro" id="IPR050330">
    <property type="entry name" value="Bact_OuterMem_StrucFunc"/>
</dbReference>
<comment type="caution">
    <text evidence="6">The sequence shown here is derived from an EMBL/GenBank/DDBJ whole genome shotgun (WGS) entry which is preliminary data.</text>
</comment>
<keyword evidence="3" id="KW-0998">Cell outer membrane</keyword>
<accession>A0A0D2GJV9</accession>
<evidence type="ECO:0000256" key="4">
    <source>
        <dbReference type="PROSITE-ProRule" id="PRU00473"/>
    </source>
</evidence>
<dbReference type="Pfam" id="PF00691">
    <property type="entry name" value="OmpA"/>
    <property type="match status" value="1"/>
</dbReference>
<dbReference type="InterPro" id="IPR006665">
    <property type="entry name" value="OmpA-like"/>
</dbReference>
<organism evidence="6 7">
    <name type="scientific">Dethiosulfatarculus sandiegensis</name>
    <dbReference type="NCBI Taxonomy" id="1429043"/>
    <lineage>
        <taxon>Bacteria</taxon>
        <taxon>Pseudomonadati</taxon>
        <taxon>Thermodesulfobacteriota</taxon>
        <taxon>Desulfarculia</taxon>
        <taxon>Desulfarculales</taxon>
        <taxon>Desulfarculaceae</taxon>
        <taxon>Dethiosulfatarculus</taxon>
    </lineage>
</organism>
<keyword evidence="7" id="KW-1185">Reference proteome</keyword>
<evidence type="ECO:0000256" key="1">
    <source>
        <dbReference type="ARBA" id="ARBA00004442"/>
    </source>
</evidence>
<dbReference type="InterPro" id="IPR036737">
    <property type="entry name" value="OmpA-like_sf"/>
</dbReference>
<name>A0A0D2GJV9_9BACT</name>
<evidence type="ECO:0000313" key="6">
    <source>
        <dbReference type="EMBL" id="KIX15017.1"/>
    </source>
</evidence>
<evidence type="ECO:0000313" key="7">
    <source>
        <dbReference type="Proteomes" id="UP000032233"/>
    </source>
</evidence>
<dbReference type="PANTHER" id="PTHR30329:SF21">
    <property type="entry name" value="LIPOPROTEIN YIAD-RELATED"/>
    <property type="match status" value="1"/>
</dbReference>
<dbReference type="GO" id="GO:0009279">
    <property type="term" value="C:cell outer membrane"/>
    <property type="evidence" value="ECO:0007669"/>
    <property type="project" value="UniProtKB-SubCell"/>
</dbReference>
<dbReference type="RefSeq" id="WP_052514879.1">
    <property type="nucleotide sequence ID" value="NZ_AZAC01000005.1"/>
</dbReference>
<dbReference type="Gene3D" id="3.30.1330.60">
    <property type="entry name" value="OmpA-like domain"/>
    <property type="match status" value="1"/>
</dbReference>
<evidence type="ECO:0000256" key="3">
    <source>
        <dbReference type="ARBA" id="ARBA00023237"/>
    </source>
</evidence>
<evidence type="ECO:0000256" key="2">
    <source>
        <dbReference type="ARBA" id="ARBA00023136"/>
    </source>
</evidence>
<gene>
    <name evidence="6" type="ORF">X474_05530</name>
</gene>
<dbReference type="EMBL" id="AZAC01000005">
    <property type="protein sequence ID" value="KIX15017.1"/>
    <property type="molecule type" value="Genomic_DNA"/>
</dbReference>
<dbReference type="InParanoid" id="A0A0D2GJV9"/>
<feature type="domain" description="OmpA-like" evidence="5">
    <location>
        <begin position="65"/>
        <end position="152"/>
    </location>
</feature>
<dbReference type="SUPFAM" id="SSF103088">
    <property type="entry name" value="OmpA-like"/>
    <property type="match status" value="1"/>
</dbReference>